<reference evidence="1" key="1">
    <citation type="submission" date="2022-10" db="EMBL/GenBank/DDBJ databases">
        <title>The complete genomes of actinobacterial strains from the NBC collection.</title>
        <authorList>
            <person name="Joergensen T.S."/>
            <person name="Alvarez Arevalo M."/>
            <person name="Sterndorff E.B."/>
            <person name="Faurdal D."/>
            <person name="Vuksanovic O."/>
            <person name="Mourched A.-S."/>
            <person name="Charusanti P."/>
            <person name="Shaw S."/>
            <person name="Blin K."/>
            <person name="Weber T."/>
        </authorList>
    </citation>
    <scope>NUCLEOTIDE SEQUENCE</scope>
    <source>
        <strain evidence="1">NBC 01771</strain>
    </source>
</reference>
<proteinExistence type="predicted"/>
<gene>
    <name evidence="1" type="ORF">OG835_34975</name>
</gene>
<keyword evidence="2" id="KW-1185">Reference proteome</keyword>
<dbReference type="Proteomes" id="UP001348369">
    <property type="component" value="Chromosome"/>
</dbReference>
<dbReference type="EMBL" id="CP109109">
    <property type="protein sequence ID" value="WSC01702.1"/>
    <property type="molecule type" value="Genomic_DNA"/>
</dbReference>
<organism evidence="1 2">
    <name type="scientific">Streptomyces scopuliridis</name>
    <dbReference type="NCBI Taxonomy" id="452529"/>
    <lineage>
        <taxon>Bacteria</taxon>
        <taxon>Bacillati</taxon>
        <taxon>Actinomycetota</taxon>
        <taxon>Actinomycetes</taxon>
        <taxon>Kitasatosporales</taxon>
        <taxon>Streptomycetaceae</taxon>
        <taxon>Streptomyces</taxon>
    </lineage>
</organism>
<name>A0ACD4ZXD3_9ACTN</name>
<evidence type="ECO:0000313" key="1">
    <source>
        <dbReference type="EMBL" id="WSC01702.1"/>
    </source>
</evidence>
<accession>A0ACD4ZXD3</accession>
<evidence type="ECO:0000313" key="2">
    <source>
        <dbReference type="Proteomes" id="UP001348369"/>
    </source>
</evidence>
<protein>
    <submittedName>
        <fullName evidence="1">NB-ARC domain-containing protein</fullName>
    </submittedName>
</protein>
<sequence length="717" mass="77178">MTSPSPGRSALTAPIANTISGSPEFTGPVVMAGAVHGDITFPVPTPVVNTPRQLPRSSRLVDRAAERAELDRLLERAGDVPVLVAISGLGGVGKSTLGNAWLRGLRERFPDGQLYGDLRAHAPQGLARADEIAGGWLHGLGVTVVPGTAEERLALLRSLTADRRLVVLLDNAATAAQVRPLLPAGRSVTVVTSRHQLPELSLDDAHMLPLGPLETGPALELLTSALPEQRADREPDQLRELVTLCGGLPLAVRISAALLAARPHTPVTRWVRALASGPLTVLKMEGVSVTQSLDLAYNNLPSPAARNLYGLLALHPGTSVTRGAAAALLSPGTDHARADTAMGELIGHHLVTEIAEGRFTFHDLVREHATTRSALLSEADKAGAVRRLCDYYLSATSQAGHLLEPYRDNLERAYTTQAPREEFSGLDAALTWLEAEQPNLSAVIAMAADQCPESAWQIVDALWPYWLRRRYPQECRDAHQHGLRAAHACGNATGIGRMLTSGALIERRYDPTLSLELLDQAETHFIQQNEPRRAARVPHYRGLTLLALDRPEAATAEFRRAITACEAVDDQRTPALARHNLAGIAYGEGQYETATTYAGRARHALTEIGDTLNASLADALWGRAELALGQTDMAARHLSAAARGLRAVSAHRHLATVLVELGELHENHRRDPGAARDYYREAHALHTSTHNTTAATELERRMAAVSPDTCTARASLD</sequence>